<dbReference type="GO" id="GO:0046872">
    <property type="term" value="F:metal ion binding"/>
    <property type="evidence" value="ECO:0007669"/>
    <property type="project" value="UniProtKB-KW"/>
</dbReference>
<evidence type="ECO:0000256" key="6">
    <source>
        <dbReference type="ARBA" id="ARBA00023004"/>
    </source>
</evidence>
<gene>
    <name evidence="15" type="primary">whiB3</name>
    <name evidence="12" type="synonym">whiB</name>
    <name evidence="15" type="ORF">Cocul_01024</name>
</gene>
<protein>
    <recommendedName>
        <fullName evidence="12">Transcriptional regulator WhiB</fullName>
    </recommendedName>
</protein>
<keyword evidence="16" id="KW-1185">Reference proteome</keyword>
<evidence type="ECO:0000256" key="3">
    <source>
        <dbReference type="ARBA" id="ARBA00022485"/>
    </source>
</evidence>
<evidence type="ECO:0000256" key="13">
    <source>
        <dbReference type="SAM" id="MobiDB-lite"/>
    </source>
</evidence>
<evidence type="ECO:0000313" key="16">
    <source>
        <dbReference type="Proteomes" id="UP000050517"/>
    </source>
</evidence>
<dbReference type="GO" id="GO:0045892">
    <property type="term" value="P:negative regulation of DNA-templated transcription"/>
    <property type="evidence" value="ECO:0007669"/>
    <property type="project" value="TreeGrafter"/>
</dbReference>
<dbReference type="GO" id="GO:0005737">
    <property type="term" value="C:cytoplasm"/>
    <property type="evidence" value="ECO:0007669"/>
    <property type="project" value="UniProtKB-SubCell"/>
</dbReference>
<dbReference type="InterPro" id="IPR034768">
    <property type="entry name" value="4FE4S_WBL"/>
</dbReference>
<comment type="PTM">
    <text evidence="12">Upon Fe-S cluster removal intramolecular disulfide bonds are formed.</text>
</comment>
<evidence type="ECO:0000256" key="4">
    <source>
        <dbReference type="ARBA" id="ARBA00022490"/>
    </source>
</evidence>
<dbReference type="AlphaFoldDB" id="A0A0Q0TYI8"/>
<evidence type="ECO:0000256" key="11">
    <source>
        <dbReference type="ARBA" id="ARBA00023163"/>
    </source>
</evidence>
<dbReference type="GO" id="GO:0045454">
    <property type="term" value="P:cell redox homeostasis"/>
    <property type="evidence" value="ECO:0007669"/>
    <property type="project" value="TreeGrafter"/>
</dbReference>
<evidence type="ECO:0000256" key="5">
    <source>
        <dbReference type="ARBA" id="ARBA00022723"/>
    </source>
</evidence>
<feature type="domain" description="4Fe-4S Wbl-type" evidence="14">
    <location>
        <begin position="22"/>
        <end position="86"/>
    </location>
</feature>
<dbReference type="GO" id="GO:0047134">
    <property type="term" value="F:protein-disulfide reductase [NAD(P)H] activity"/>
    <property type="evidence" value="ECO:0007669"/>
    <property type="project" value="TreeGrafter"/>
</dbReference>
<dbReference type="InterPro" id="IPR003482">
    <property type="entry name" value="Whib"/>
</dbReference>
<comment type="similarity">
    <text evidence="2 12">Belongs to the WhiB family.</text>
</comment>
<keyword evidence="11 12" id="KW-0804">Transcription</keyword>
<dbReference type="GO" id="GO:0003677">
    <property type="term" value="F:DNA binding"/>
    <property type="evidence" value="ECO:0007669"/>
    <property type="project" value="UniProtKB-UniRule"/>
</dbReference>
<reference evidence="15 16" key="1">
    <citation type="submission" date="2015-10" db="EMBL/GenBank/DDBJ databases">
        <title>Corynebacteirum lowii and Corynebacterium oculi species nova, derived from human clinical disease and and emended description of Corynebacterium mastiditis.</title>
        <authorList>
            <person name="Bernard K."/>
            <person name="Pacheco A.L."/>
            <person name="Mcdougall C."/>
            <person name="Burtx T."/>
            <person name="Weibe D."/>
            <person name="Tyler S."/>
            <person name="Olson A.B."/>
            <person name="Cnockaert M."/>
            <person name="Eguchi H."/>
            <person name="Kuwahara T."/>
            <person name="Nakayama-Imaohji H."/>
            <person name="Boudewijins M."/>
            <person name="Van Hoecke F."/>
            <person name="Bernier A.-M."/>
            <person name="Vandamme P."/>
        </authorList>
    </citation>
    <scope>NUCLEOTIDE SEQUENCE [LARGE SCALE GENOMIC DNA]</scope>
    <source>
        <strain evidence="15 16">NML 130210</strain>
    </source>
</reference>
<evidence type="ECO:0000256" key="9">
    <source>
        <dbReference type="ARBA" id="ARBA00023125"/>
    </source>
</evidence>
<dbReference type="RefSeq" id="WP_082422218.1">
    <property type="nucleotide sequence ID" value="NZ_LKST01000002.1"/>
</dbReference>
<comment type="caution">
    <text evidence="15">The sequence shown here is derived from an EMBL/GenBank/DDBJ whole genome shotgun (WGS) entry which is preliminary data.</text>
</comment>
<feature type="binding site" evidence="12">
    <location>
        <position position="53"/>
    </location>
    <ligand>
        <name>[4Fe-4S] cluster</name>
        <dbReference type="ChEBI" id="CHEBI:49883"/>
    </ligand>
</feature>
<dbReference type="PROSITE" id="PS51674">
    <property type="entry name" value="4FE4S_WBL"/>
    <property type="match status" value="1"/>
</dbReference>
<dbReference type="GO" id="GO:0051539">
    <property type="term" value="F:4 iron, 4 sulfur cluster binding"/>
    <property type="evidence" value="ECO:0007669"/>
    <property type="project" value="UniProtKB-UniRule"/>
</dbReference>
<accession>A0A0Q0TYI8</accession>
<feature type="binding site" evidence="12">
    <location>
        <position position="56"/>
    </location>
    <ligand>
        <name>[4Fe-4S] cluster</name>
        <dbReference type="ChEBI" id="CHEBI:49883"/>
    </ligand>
</feature>
<evidence type="ECO:0000256" key="8">
    <source>
        <dbReference type="ARBA" id="ARBA00023015"/>
    </source>
</evidence>
<keyword evidence="6 12" id="KW-0408">Iron</keyword>
<dbReference type="Pfam" id="PF02467">
    <property type="entry name" value="Whib"/>
    <property type="match status" value="1"/>
</dbReference>
<dbReference type="HAMAP" id="MF_01479">
    <property type="entry name" value="WhiB"/>
    <property type="match status" value="1"/>
</dbReference>
<feature type="compositionally biased region" description="Polar residues" evidence="13">
    <location>
        <begin position="103"/>
        <end position="112"/>
    </location>
</feature>
<dbReference type="EMBL" id="LKST01000002">
    <property type="protein sequence ID" value="KQB84227.1"/>
    <property type="molecule type" value="Genomic_DNA"/>
</dbReference>
<feature type="region of interest" description="Disordered" evidence="13">
    <location>
        <begin position="97"/>
        <end position="122"/>
    </location>
</feature>
<evidence type="ECO:0000313" key="15">
    <source>
        <dbReference type="EMBL" id="KQB84227.1"/>
    </source>
</evidence>
<dbReference type="PANTHER" id="PTHR38839">
    <property type="entry name" value="TRANSCRIPTIONAL REGULATOR WHID-RELATED"/>
    <property type="match status" value="1"/>
</dbReference>
<comment type="cofactor">
    <cofactor evidence="12">
        <name>[4Fe-4S] cluster</name>
        <dbReference type="ChEBI" id="CHEBI:49883"/>
    </cofactor>
    <text evidence="12">Binds 1 [4Fe-4S] cluster per subunit. Following nitrosylation of the [4Fe-4S] cluster binds 1 [4Fe-8(NO)] cluster per subunit.</text>
</comment>
<dbReference type="STRING" id="1544416.Cocul_01024"/>
<proteinExistence type="inferred from homology"/>
<feature type="binding site" evidence="12">
    <location>
        <position position="23"/>
    </location>
    <ligand>
        <name>[4Fe-4S] cluster</name>
        <dbReference type="ChEBI" id="CHEBI:49883"/>
    </ligand>
</feature>
<dbReference type="Proteomes" id="UP000050517">
    <property type="component" value="Unassembled WGS sequence"/>
</dbReference>
<comment type="subcellular location">
    <subcellularLocation>
        <location evidence="1 12">Cytoplasm</location>
    </subcellularLocation>
</comment>
<evidence type="ECO:0000256" key="12">
    <source>
        <dbReference type="HAMAP-Rule" id="MF_01479"/>
    </source>
</evidence>
<dbReference type="PANTHER" id="PTHR38839:SF5">
    <property type="entry name" value="TRANSCRIPTIONAL REGULATOR WHID"/>
    <property type="match status" value="1"/>
</dbReference>
<dbReference type="GO" id="GO:0035731">
    <property type="term" value="F:dinitrosyl-iron complex binding"/>
    <property type="evidence" value="ECO:0007669"/>
    <property type="project" value="UniProtKB-UniRule"/>
</dbReference>
<comment type="function">
    <text evidence="12">Acts as a transcriptional regulator. Probably redox-responsive. The apo- but not holo-form probably binds DNA.</text>
</comment>
<feature type="binding site" evidence="12">
    <location>
        <position position="62"/>
    </location>
    <ligand>
        <name>[4Fe-4S] cluster</name>
        <dbReference type="ChEBI" id="CHEBI:49883"/>
    </ligand>
</feature>
<keyword evidence="5 12" id="KW-0479">Metal-binding</keyword>
<evidence type="ECO:0000256" key="2">
    <source>
        <dbReference type="ARBA" id="ARBA00006597"/>
    </source>
</evidence>
<keyword evidence="4 12" id="KW-0963">Cytoplasm</keyword>
<evidence type="ECO:0000256" key="1">
    <source>
        <dbReference type="ARBA" id="ARBA00004496"/>
    </source>
</evidence>
<dbReference type="OrthoDB" id="4954884at2"/>
<keyword evidence="8 12" id="KW-0805">Transcription regulation</keyword>
<sequence>MSQPHLLPGPNADLWDWQLHGACRGKNSEMFYHPDGERGRARTLRENKAKAICQTCPVMDLCRDHALRVAEPYGIWGGMSESERMTLLRKNRLAYASGASGAPRSTTRASQGRRTDVVVASS</sequence>
<evidence type="ECO:0000256" key="10">
    <source>
        <dbReference type="ARBA" id="ARBA00023157"/>
    </source>
</evidence>
<name>A0A0Q0TYI8_9CORY</name>
<evidence type="ECO:0000259" key="14">
    <source>
        <dbReference type="PROSITE" id="PS51674"/>
    </source>
</evidence>
<keyword evidence="10 12" id="KW-1015">Disulfide bond</keyword>
<keyword evidence="7 12" id="KW-0411">Iron-sulfur</keyword>
<evidence type="ECO:0000256" key="7">
    <source>
        <dbReference type="ARBA" id="ARBA00023014"/>
    </source>
</evidence>
<keyword evidence="9 12" id="KW-0238">DNA-binding</keyword>
<organism evidence="15 16">
    <name type="scientific">Corynebacterium oculi</name>
    <dbReference type="NCBI Taxonomy" id="1544416"/>
    <lineage>
        <taxon>Bacteria</taxon>
        <taxon>Bacillati</taxon>
        <taxon>Actinomycetota</taxon>
        <taxon>Actinomycetes</taxon>
        <taxon>Mycobacteriales</taxon>
        <taxon>Corynebacteriaceae</taxon>
        <taxon>Corynebacterium</taxon>
    </lineage>
</organism>
<comment type="PTM">
    <text evidence="12">The Fe-S cluster can be nitrosylated by nitric oxide (NO).</text>
</comment>
<keyword evidence="3 12" id="KW-0004">4Fe-4S</keyword>